<accession>A0ABQ6VH48</accession>
<evidence type="ECO:0000313" key="1">
    <source>
        <dbReference type="EMBL" id="KAB3523098.1"/>
    </source>
</evidence>
<proteinExistence type="predicted"/>
<name>A0ABQ6VH48_9CORY</name>
<evidence type="ECO:0000313" key="2">
    <source>
        <dbReference type="Proteomes" id="UP000436181"/>
    </source>
</evidence>
<reference evidence="1 2" key="1">
    <citation type="submission" date="2019-10" db="EMBL/GenBank/DDBJ databases">
        <title>Corynebacterium sp novel species isolated from the respiratory tract of Marmot.</title>
        <authorList>
            <person name="Zhang G."/>
        </authorList>
    </citation>
    <scope>NUCLEOTIDE SEQUENCE [LARGE SCALE GENOMIC DNA]</scope>
    <source>
        <strain evidence="1 2">336</strain>
    </source>
</reference>
<sequence length="411" mass="46750">MNYVPKEGYFNENGVITGDLANFSRDDQHPVDESVPYKVIQIMNGNTLLVKSEHDDKARFVHLLDTATASQFDSPKKDLASSSRFNSNITMPGNVAYSTWQSNLTTTNLNPKERKRYEDDKQSADNQVTSKRIIADFLDKNNGIIYLENSPDMTNMTLAESQGFADSTSKPVSREEIVDNVSTKQPQWPVYAWDTPASKRDNSLEFYRDHSINGQLAHRGSFQCLSPKDAVRLTNEIHTEASEGPLVDLRRYAIEDVRILSFIKDPASEPNPVVSDCGGFAPTYIKDTNDIITMADAEKQEATTTDYAHYLNPDRVRQYEEIDFPDIYSGGRWERHGVVHGIDTMVTTERKNQTAGLTLAEVGYDHPELRRYVTIVPTKYSTYATKLSHQFWAERAPERIDNIMRQREQND</sequence>
<gene>
    <name evidence="1" type="ORF">F8377_02790</name>
</gene>
<dbReference type="Proteomes" id="UP000436181">
    <property type="component" value="Unassembled WGS sequence"/>
</dbReference>
<dbReference type="EMBL" id="WBZJ01000001">
    <property type="protein sequence ID" value="KAB3523098.1"/>
    <property type="molecule type" value="Genomic_DNA"/>
</dbReference>
<protein>
    <submittedName>
        <fullName evidence="1">Uncharacterized protein</fullName>
    </submittedName>
</protein>
<keyword evidence="2" id="KW-1185">Reference proteome</keyword>
<dbReference type="RefSeq" id="WP_151843892.1">
    <property type="nucleotide sequence ID" value="NZ_WBZJ01000001.1"/>
</dbReference>
<comment type="caution">
    <text evidence="1">The sequence shown here is derived from an EMBL/GenBank/DDBJ whole genome shotgun (WGS) entry which is preliminary data.</text>
</comment>
<organism evidence="1 2">
    <name type="scientific">Corynebacterium zhongnanshanii</name>
    <dbReference type="NCBI Taxonomy" id="2768834"/>
    <lineage>
        <taxon>Bacteria</taxon>
        <taxon>Bacillati</taxon>
        <taxon>Actinomycetota</taxon>
        <taxon>Actinomycetes</taxon>
        <taxon>Mycobacteriales</taxon>
        <taxon>Corynebacteriaceae</taxon>
        <taxon>Corynebacterium</taxon>
    </lineage>
</organism>